<keyword evidence="2" id="KW-0479">Metal-binding</keyword>
<protein>
    <recommendedName>
        <fullName evidence="5">Zinc finger ZPR1-type domain-containing protein</fullName>
    </recommendedName>
</protein>
<evidence type="ECO:0000259" key="5">
    <source>
        <dbReference type="SMART" id="SM00709"/>
    </source>
</evidence>
<dbReference type="EMBL" id="BDIP01007206">
    <property type="protein sequence ID" value="GIQ91135.1"/>
    <property type="molecule type" value="Genomic_DNA"/>
</dbReference>
<keyword evidence="4" id="KW-0862">Zinc</keyword>
<dbReference type="Proteomes" id="UP000265618">
    <property type="component" value="Unassembled WGS sequence"/>
</dbReference>
<dbReference type="InterPro" id="IPR042451">
    <property type="entry name" value="ZPR1_A/B_dom"/>
</dbReference>
<reference evidence="6 7" key="1">
    <citation type="journal article" date="2018" name="PLoS ONE">
        <title>The draft genome of Kipferlia bialata reveals reductive genome evolution in fornicate parasites.</title>
        <authorList>
            <person name="Tanifuji G."/>
            <person name="Takabayashi S."/>
            <person name="Kume K."/>
            <person name="Takagi M."/>
            <person name="Nakayama T."/>
            <person name="Kamikawa R."/>
            <person name="Inagaki Y."/>
            <person name="Hashimoto T."/>
        </authorList>
    </citation>
    <scope>NUCLEOTIDE SEQUENCE [LARGE SCALE GENOMIC DNA]</scope>
    <source>
        <strain evidence="6">NY0173</strain>
    </source>
</reference>
<dbReference type="InterPro" id="IPR040141">
    <property type="entry name" value="ZPR1"/>
</dbReference>
<dbReference type="GO" id="GO:0008270">
    <property type="term" value="F:zinc ion binding"/>
    <property type="evidence" value="ECO:0007669"/>
    <property type="project" value="UniProtKB-KW"/>
</dbReference>
<sequence length="113" mass="12897">ERGVFFSLNVTCVDDLCRKIVKSKYGVIRIPKLELELEQPRGYLTAVEGILQETHDNITERMREALPQMAENEDVRTQVTQIQGFLMKLQELIDIETSFVVELDDPSGNSLSL</sequence>
<accession>A0A9K3DBG4</accession>
<dbReference type="SMART" id="SM00709">
    <property type="entry name" value="Zpr1"/>
    <property type="match status" value="1"/>
</dbReference>
<organism evidence="6 7">
    <name type="scientific">Kipferlia bialata</name>
    <dbReference type="NCBI Taxonomy" id="797122"/>
    <lineage>
        <taxon>Eukaryota</taxon>
        <taxon>Metamonada</taxon>
        <taxon>Carpediemonas-like organisms</taxon>
        <taxon>Kipferlia</taxon>
    </lineage>
</organism>
<dbReference type="GO" id="GO:0005634">
    <property type="term" value="C:nucleus"/>
    <property type="evidence" value="ECO:0007669"/>
    <property type="project" value="TreeGrafter"/>
</dbReference>
<evidence type="ECO:0000256" key="4">
    <source>
        <dbReference type="ARBA" id="ARBA00022833"/>
    </source>
</evidence>
<evidence type="ECO:0000313" key="6">
    <source>
        <dbReference type="EMBL" id="GIQ91135.1"/>
    </source>
</evidence>
<name>A0A9K3DBG4_9EUKA</name>
<evidence type="ECO:0000256" key="2">
    <source>
        <dbReference type="ARBA" id="ARBA00022723"/>
    </source>
</evidence>
<dbReference type="AlphaFoldDB" id="A0A9K3DBG4"/>
<dbReference type="Pfam" id="PF22794">
    <property type="entry name" value="jr-ZPR1"/>
    <property type="match status" value="1"/>
</dbReference>
<evidence type="ECO:0000256" key="3">
    <source>
        <dbReference type="ARBA" id="ARBA00022771"/>
    </source>
</evidence>
<dbReference type="OrthoDB" id="308464at2759"/>
<comment type="caution">
    <text evidence="6">The sequence shown here is derived from an EMBL/GenBank/DDBJ whole genome shotgun (WGS) entry which is preliminary data.</text>
</comment>
<keyword evidence="7" id="KW-1185">Reference proteome</keyword>
<feature type="non-terminal residue" evidence="6">
    <location>
        <position position="1"/>
    </location>
</feature>
<feature type="non-terminal residue" evidence="6">
    <location>
        <position position="113"/>
    </location>
</feature>
<dbReference type="Gene3D" id="2.60.120.1040">
    <property type="entry name" value="ZPR1, A/B domain"/>
    <property type="match status" value="1"/>
</dbReference>
<evidence type="ECO:0000313" key="7">
    <source>
        <dbReference type="Proteomes" id="UP000265618"/>
    </source>
</evidence>
<dbReference type="InterPro" id="IPR056180">
    <property type="entry name" value="ZPR1_jr_dom"/>
</dbReference>
<keyword evidence="3" id="KW-0863">Zinc-finger</keyword>
<evidence type="ECO:0000256" key="1">
    <source>
        <dbReference type="ARBA" id="ARBA00008354"/>
    </source>
</evidence>
<gene>
    <name evidence="6" type="ORF">KIPB_014241</name>
</gene>
<proteinExistence type="inferred from homology"/>
<dbReference type="PANTHER" id="PTHR10876:SF0">
    <property type="entry name" value="ZINC FINGER PROTEIN ZPR1"/>
    <property type="match status" value="1"/>
</dbReference>
<dbReference type="InterPro" id="IPR004457">
    <property type="entry name" value="Znf_ZPR1"/>
</dbReference>
<feature type="domain" description="Zinc finger ZPR1-type" evidence="5">
    <location>
        <begin position="1"/>
        <end position="112"/>
    </location>
</feature>
<dbReference type="PANTHER" id="PTHR10876">
    <property type="entry name" value="ZINC FINGER PROTEIN ZPR1"/>
    <property type="match status" value="1"/>
</dbReference>
<comment type="similarity">
    <text evidence="1">Belongs to the ZPR1 family.</text>
</comment>